<sequence length="492" mass="54218">MGKRNEKRRYSEKRNTSDHLVPIASPTPLANLSLNSVLLYDWWLCTAEPRGLAIGGFECRGRQGQRVLYSAAIAKRHDATTLETTDGITVAISGFINSPRTLENGFSHKVCSHFLFGFPYDWEEYASRSECSSSNEESVCSGSNGIPVLPPLDKLSAPVARIRDLLLFSAGDSQKLVFDHMLQKLSPHDSQNAVSITASSNTGNKHLKVCPYSTADGENSNCQKKVKVIENDIDDNNMSHTRSKTTVESKNEDQSRIGVGSITQTIGVKTRSMTRIPHSHLVICVFSVQNLPERLAADAKCLIRELRPDAVVDHIGHTRLSDILLPLLKYSNDAQMIQVIRTNCVYRAPIEDKSQPQAVQCQAKCKTVIAVVDASSLAGPEVKDSVARLIVDDGKTTNHSDTDNRQLSKILQWHHENSFLRNNEEKAGAAYWGPTMGWLSIANCTSLLCITELELKVQRKSVPAAPSIASLGQASQAVRQNMATEYTNLYNA</sequence>
<accession>A0ABR2RB54</accession>
<organism evidence="3 4">
    <name type="scientific">Hibiscus sabdariffa</name>
    <name type="common">roselle</name>
    <dbReference type="NCBI Taxonomy" id="183260"/>
    <lineage>
        <taxon>Eukaryota</taxon>
        <taxon>Viridiplantae</taxon>
        <taxon>Streptophyta</taxon>
        <taxon>Embryophyta</taxon>
        <taxon>Tracheophyta</taxon>
        <taxon>Spermatophyta</taxon>
        <taxon>Magnoliopsida</taxon>
        <taxon>eudicotyledons</taxon>
        <taxon>Gunneridae</taxon>
        <taxon>Pentapetalae</taxon>
        <taxon>rosids</taxon>
        <taxon>malvids</taxon>
        <taxon>Malvales</taxon>
        <taxon>Malvaceae</taxon>
        <taxon>Malvoideae</taxon>
        <taxon>Hibiscus</taxon>
    </lineage>
</organism>
<dbReference type="EMBL" id="JBBPBN010000024">
    <property type="protein sequence ID" value="KAK9010070.1"/>
    <property type="molecule type" value="Genomic_DNA"/>
</dbReference>
<dbReference type="InterPro" id="IPR053090">
    <property type="entry name" value="Centromere_KNL-2_homolog"/>
</dbReference>
<dbReference type="Proteomes" id="UP001396334">
    <property type="component" value="Unassembled WGS sequence"/>
</dbReference>
<feature type="region of interest" description="Disordered" evidence="1">
    <location>
        <begin position="235"/>
        <end position="254"/>
    </location>
</feature>
<evidence type="ECO:0000313" key="4">
    <source>
        <dbReference type="Proteomes" id="UP001396334"/>
    </source>
</evidence>
<feature type="domain" description="SANTA" evidence="2">
    <location>
        <begin position="37"/>
        <end position="125"/>
    </location>
</feature>
<reference evidence="3 4" key="1">
    <citation type="journal article" date="2024" name="G3 (Bethesda)">
        <title>Genome assembly of Hibiscus sabdariffa L. provides insights into metabolisms of medicinal natural products.</title>
        <authorList>
            <person name="Kim T."/>
        </authorList>
    </citation>
    <scope>NUCLEOTIDE SEQUENCE [LARGE SCALE GENOMIC DNA]</scope>
    <source>
        <strain evidence="3">TK-2024</strain>
        <tissue evidence="3">Old leaves</tissue>
    </source>
</reference>
<evidence type="ECO:0000259" key="2">
    <source>
        <dbReference type="Pfam" id="PF09133"/>
    </source>
</evidence>
<name>A0ABR2RB54_9ROSI</name>
<keyword evidence="4" id="KW-1185">Reference proteome</keyword>
<protein>
    <recommendedName>
        <fullName evidence="2">SANTA domain-containing protein</fullName>
    </recommendedName>
</protein>
<comment type="caution">
    <text evidence="3">The sequence shown here is derived from an EMBL/GenBank/DDBJ whole genome shotgun (WGS) entry which is preliminary data.</text>
</comment>
<dbReference type="PANTHER" id="PTHR35311">
    <property type="entry name" value="KINETOCHORE-ASSOCIATED PROTEIN KNL-2 HOMOLOG"/>
    <property type="match status" value="1"/>
</dbReference>
<evidence type="ECO:0000313" key="3">
    <source>
        <dbReference type="EMBL" id="KAK9010070.1"/>
    </source>
</evidence>
<dbReference type="Pfam" id="PF09133">
    <property type="entry name" value="SANTA"/>
    <property type="match status" value="1"/>
</dbReference>
<proteinExistence type="predicted"/>
<dbReference type="PANTHER" id="PTHR35311:SF1">
    <property type="entry name" value="PROTEIN EMBRYO DEFECTIVE 1674"/>
    <property type="match status" value="1"/>
</dbReference>
<gene>
    <name evidence="3" type="ORF">V6N11_036587</name>
</gene>
<feature type="compositionally biased region" description="Basic and acidic residues" evidence="1">
    <location>
        <begin position="245"/>
        <end position="254"/>
    </location>
</feature>
<dbReference type="InterPro" id="IPR015216">
    <property type="entry name" value="SANTA"/>
</dbReference>
<evidence type="ECO:0000256" key="1">
    <source>
        <dbReference type="SAM" id="MobiDB-lite"/>
    </source>
</evidence>